<accession>A0AAV2DEI3</accession>
<dbReference type="AlphaFoldDB" id="A0AAV2DEI3"/>
<evidence type="ECO:0000313" key="1">
    <source>
        <dbReference type="EMBL" id="CAL1372290.1"/>
    </source>
</evidence>
<reference evidence="1 2" key="1">
    <citation type="submission" date="2024-04" db="EMBL/GenBank/DDBJ databases">
        <authorList>
            <person name="Fracassetti M."/>
        </authorList>
    </citation>
    <scope>NUCLEOTIDE SEQUENCE [LARGE SCALE GENOMIC DNA]</scope>
</reference>
<protein>
    <submittedName>
        <fullName evidence="1">Uncharacterized protein</fullName>
    </submittedName>
</protein>
<sequence length="148" mass="16667">MCGCSLSVCREVYDLDQSDSFNTTKREHQSTLRLLARERELAKARRRIEERGQQVGPRFGGIEGEVEVEMAGNQHRGANPLQNHNEEARAEEEPRTMGYYMTPQAVDIQSPILNPPVAANNFEIKLALVTIIQNNALFHGELDMTSNV</sequence>
<evidence type="ECO:0000313" key="2">
    <source>
        <dbReference type="Proteomes" id="UP001497516"/>
    </source>
</evidence>
<name>A0AAV2DEI3_9ROSI</name>
<keyword evidence="2" id="KW-1185">Reference proteome</keyword>
<gene>
    <name evidence="1" type="ORF">LTRI10_LOCUS14309</name>
</gene>
<organism evidence="1 2">
    <name type="scientific">Linum trigynum</name>
    <dbReference type="NCBI Taxonomy" id="586398"/>
    <lineage>
        <taxon>Eukaryota</taxon>
        <taxon>Viridiplantae</taxon>
        <taxon>Streptophyta</taxon>
        <taxon>Embryophyta</taxon>
        <taxon>Tracheophyta</taxon>
        <taxon>Spermatophyta</taxon>
        <taxon>Magnoliopsida</taxon>
        <taxon>eudicotyledons</taxon>
        <taxon>Gunneridae</taxon>
        <taxon>Pentapetalae</taxon>
        <taxon>rosids</taxon>
        <taxon>fabids</taxon>
        <taxon>Malpighiales</taxon>
        <taxon>Linaceae</taxon>
        <taxon>Linum</taxon>
    </lineage>
</organism>
<dbReference type="EMBL" id="OZ034815">
    <property type="protein sequence ID" value="CAL1372290.1"/>
    <property type="molecule type" value="Genomic_DNA"/>
</dbReference>
<dbReference type="Proteomes" id="UP001497516">
    <property type="component" value="Chromosome 2"/>
</dbReference>
<proteinExistence type="predicted"/>